<accession>A0ABP5QF86</accession>
<sequence>MTEALHLGALVPAAVGACCAVGARRPGRLRAVLGIVGAALMLLAMLDAATAVLGVPVLVWAGLLLAVAVASAAVVARPSGLGATAARPGEGGGHVHGAMALHGSLGAVVMAMLLVAMTVHGASADSASHAAGGAVHSGATGILSLVLASAAGYLVFGAVLAWRVVRAGGPRAQRVLAVTELTSMGLSTALMAATFV</sequence>
<proteinExistence type="predicted"/>
<keyword evidence="1" id="KW-0472">Membrane</keyword>
<evidence type="ECO:0000256" key="1">
    <source>
        <dbReference type="SAM" id="Phobius"/>
    </source>
</evidence>
<keyword evidence="1" id="KW-0812">Transmembrane</keyword>
<comment type="caution">
    <text evidence="2">The sequence shown here is derived from an EMBL/GenBank/DDBJ whole genome shotgun (WGS) entry which is preliminary data.</text>
</comment>
<evidence type="ECO:0008006" key="4">
    <source>
        <dbReference type="Google" id="ProtNLM"/>
    </source>
</evidence>
<evidence type="ECO:0000313" key="2">
    <source>
        <dbReference type="EMBL" id="GAA2233964.1"/>
    </source>
</evidence>
<organism evidence="2 3">
    <name type="scientific">Herbiconiux moechotypicola</name>
    <dbReference type="NCBI Taxonomy" id="637393"/>
    <lineage>
        <taxon>Bacteria</taxon>
        <taxon>Bacillati</taxon>
        <taxon>Actinomycetota</taxon>
        <taxon>Actinomycetes</taxon>
        <taxon>Micrococcales</taxon>
        <taxon>Microbacteriaceae</taxon>
        <taxon>Herbiconiux</taxon>
    </lineage>
</organism>
<feature type="transmembrane region" description="Helical" evidence="1">
    <location>
        <begin position="139"/>
        <end position="162"/>
    </location>
</feature>
<gene>
    <name evidence="2" type="ORF">GCM10009851_18700</name>
</gene>
<feature type="transmembrane region" description="Helical" evidence="1">
    <location>
        <begin position="31"/>
        <end position="51"/>
    </location>
</feature>
<keyword evidence="1" id="KW-1133">Transmembrane helix</keyword>
<evidence type="ECO:0000313" key="3">
    <source>
        <dbReference type="Proteomes" id="UP001500929"/>
    </source>
</evidence>
<dbReference type="RefSeq" id="WP_259479352.1">
    <property type="nucleotide sequence ID" value="NZ_BAAAQY010000005.1"/>
</dbReference>
<feature type="transmembrane region" description="Helical" evidence="1">
    <location>
        <begin position="97"/>
        <end position="119"/>
    </location>
</feature>
<keyword evidence="3" id="KW-1185">Reference proteome</keyword>
<protein>
    <recommendedName>
        <fullName evidence="4">DUF5134 domain-containing protein</fullName>
    </recommendedName>
</protein>
<reference evidence="3" key="1">
    <citation type="journal article" date="2019" name="Int. J. Syst. Evol. Microbiol.">
        <title>The Global Catalogue of Microorganisms (GCM) 10K type strain sequencing project: providing services to taxonomists for standard genome sequencing and annotation.</title>
        <authorList>
            <consortium name="The Broad Institute Genomics Platform"/>
            <consortium name="The Broad Institute Genome Sequencing Center for Infectious Disease"/>
            <person name="Wu L."/>
            <person name="Ma J."/>
        </authorList>
    </citation>
    <scope>NUCLEOTIDE SEQUENCE [LARGE SCALE GENOMIC DNA]</scope>
    <source>
        <strain evidence="3">JCM 16117</strain>
    </source>
</reference>
<feature type="transmembrane region" description="Helical" evidence="1">
    <location>
        <begin position="6"/>
        <end position="24"/>
    </location>
</feature>
<dbReference type="Proteomes" id="UP001500929">
    <property type="component" value="Unassembled WGS sequence"/>
</dbReference>
<feature type="transmembrane region" description="Helical" evidence="1">
    <location>
        <begin position="57"/>
        <end position="76"/>
    </location>
</feature>
<dbReference type="EMBL" id="BAAAQY010000005">
    <property type="protein sequence ID" value="GAA2233964.1"/>
    <property type="molecule type" value="Genomic_DNA"/>
</dbReference>
<name>A0ABP5QF86_9MICO</name>